<organism evidence="3">
    <name type="scientific">Anguilla anguilla</name>
    <name type="common">European freshwater eel</name>
    <name type="synonym">Muraena anguilla</name>
    <dbReference type="NCBI Taxonomy" id="7936"/>
    <lineage>
        <taxon>Eukaryota</taxon>
        <taxon>Metazoa</taxon>
        <taxon>Chordata</taxon>
        <taxon>Craniata</taxon>
        <taxon>Vertebrata</taxon>
        <taxon>Euteleostomi</taxon>
        <taxon>Actinopterygii</taxon>
        <taxon>Neopterygii</taxon>
        <taxon>Teleostei</taxon>
        <taxon>Anguilliformes</taxon>
        <taxon>Anguillidae</taxon>
        <taxon>Anguilla</taxon>
    </lineage>
</organism>
<reference evidence="3" key="2">
    <citation type="journal article" date="2015" name="Fish Shellfish Immunol.">
        <title>Early steps in the European eel (Anguilla anguilla)-Vibrio vulnificus interaction in the gills: Role of the RtxA13 toxin.</title>
        <authorList>
            <person name="Callol A."/>
            <person name="Pajuelo D."/>
            <person name="Ebbesson L."/>
            <person name="Teles M."/>
            <person name="MacKenzie S."/>
            <person name="Amaro C."/>
        </authorList>
    </citation>
    <scope>NUCLEOTIDE SEQUENCE</scope>
</reference>
<accession>A0A0E9Y169</accession>
<keyword evidence="2" id="KW-1133">Transmembrane helix</keyword>
<reference evidence="3" key="1">
    <citation type="submission" date="2014-11" db="EMBL/GenBank/DDBJ databases">
        <authorList>
            <person name="Amaro Gonzalez C."/>
        </authorList>
    </citation>
    <scope>NUCLEOTIDE SEQUENCE</scope>
</reference>
<protein>
    <submittedName>
        <fullName evidence="3">Uncharacterized protein</fullName>
    </submittedName>
</protein>
<keyword evidence="2" id="KW-0812">Transmembrane</keyword>
<dbReference type="EMBL" id="GBXM01000156">
    <property type="protein sequence ID" value="JAI08422.1"/>
    <property type="molecule type" value="Transcribed_RNA"/>
</dbReference>
<feature type="transmembrane region" description="Helical" evidence="2">
    <location>
        <begin position="12"/>
        <end position="35"/>
    </location>
</feature>
<name>A0A0E9Y169_ANGAN</name>
<evidence type="ECO:0000313" key="3">
    <source>
        <dbReference type="EMBL" id="JAI08422.1"/>
    </source>
</evidence>
<keyword evidence="2" id="KW-0472">Membrane</keyword>
<sequence length="62" mass="7582">MLFLSSERFDWWSMYVLFWKIDLTCVGTSNMYRLAFGHHVRYRREEKSSPEGNGFKHDHQPR</sequence>
<evidence type="ECO:0000256" key="2">
    <source>
        <dbReference type="SAM" id="Phobius"/>
    </source>
</evidence>
<evidence type="ECO:0000256" key="1">
    <source>
        <dbReference type="SAM" id="MobiDB-lite"/>
    </source>
</evidence>
<proteinExistence type="predicted"/>
<feature type="region of interest" description="Disordered" evidence="1">
    <location>
        <begin position="43"/>
        <end position="62"/>
    </location>
</feature>
<dbReference type="AlphaFoldDB" id="A0A0E9Y169"/>